<dbReference type="EMBL" id="RAQO01000004">
    <property type="protein sequence ID" value="RKF20473.1"/>
    <property type="molecule type" value="Genomic_DNA"/>
</dbReference>
<feature type="domain" description="Alcohol dehydrogenase-like C-terminal" evidence="7">
    <location>
        <begin position="171"/>
        <end position="295"/>
    </location>
</feature>
<dbReference type="GO" id="GO:0016491">
    <property type="term" value="F:oxidoreductase activity"/>
    <property type="evidence" value="ECO:0007669"/>
    <property type="project" value="UniProtKB-KW"/>
</dbReference>
<evidence type="ECO:0000256" key="5">
    <source>
        <dbReference type="ARBA" id="ARBA00023002"/>
    </source>
</evidence>
<dbReference type="Gene3D" id="3.90.180.10">
    <property type="entry name" value="Medium-chain alcohol dehydrogenases, catalytic domain"/>
    <property type="match status" value="1"/>
</dbReference>
<evidence type="ECO:0000313" key="10">
    <source>
        <dbReference type="Proteomes" id="UP000286482"/>
    </source>
</evidence>
<evidence type="ECO:0000256" key="2">
    <source>
        <dbReference type="ARBA" id="ARBA00008072"/>
    </source>
</evidence>
<dbReference type="InterPro" id="IPR002328">
    <property type="entry name" value="ADH_Zn_CS"/>
</dbReference>
<evidence type="ECO:0000256" key="4">
    <source>
        <dbReference type="ARBA" id="ARBA00022833"/>
    </source>
</evidence>
<dbReference type="InterPro" id="IPR036291">
    <property type="entry name" value="NAD(P)-bd_dom_sf"/>
</dbReference>
<dbReference type="PANTHER" id="PTHR43161">
    <property type="entry name" value="SORBITOL DEHYDROGENASE"/>
    <property type="match status" value="1"/>
</dbReference>
<name>A0A420EII8_9ALTE</name>
<comment type="caution">
    <text evidence="9">The sequence shown here is derived from an EMBL/GenBank/DDBJ whole genome shotgun (WGS) entry which is preliminary data.</text>
</comment>
<evidence type="ECO:0000313" key="9">
    <source>
        <dbReference type="EMBL" id="RKF20473.1"/>
    </source>
</evidence>
<dbReference type="Pfam" id="PF08240">
    <property type="entry name" value="ADH_N"/>
    <property type="match status" value="1"/>
</dbReference>
<dbReference type="SUPFAM" id="SSF51735">
    <property type="entry name" value="NAD(P)-binding Rossmann-fold domains"/>
    <property type="match status" value="1"/>
</dbReference>
<keyword evidence="3 6" id="KW-0479">Metal-binding</keyword>
<accession>A0A420EII8</accession>
<dbReference type="SUPFAM" id="SSF50129">
    <property type="entry name" value="GroES-like"/>
    <property type="match status" value="1"/>
</dbReference>
<keyword evidence="4 6" id="KW-0862">Zinc</keyword>
<gene>
    <name evidence="9" type="ORF">DBZ36_06425</name>
</gene>
<keyword evidence="10" id="KW-1185">Reference proteome</keyword>
<evidence type="ECO:0000256" key="6">
    <source>
        <dbReference type="RuleBase" id="RU361277"/>
    </source>
</evidence>
<evidence type="ECO:0000259" key="8">
    <source>
        <dbReference type="Pfam" id="PF08240"/>
    </source>
</evidence>
<dbReference type="OrthoDB" id="9787435at2"/>
<evidence type="ECO:0000256" key="3">
    <source>
        <dbReference type="ARBA" id="ARBA00022723"/>
    </source>
</evidence>
<comment type="cofactor">
    <cofactor evidence="1 6">
        <name>Zn(2+)</name>
        <dbReference type="ChEBI" id="CHEBI:29105"/>
    </cofactor>
</comment>
<comment type="similarity">
    <text evidence="2 6">Belongs to the zinc-containing alcohol dehydrogenase family.</text>
</comment>
<keyword evidence="5" id="KW-0560">Oxidoreductase</keyword>
<dbReference type="CDD" id="cd08236">
    <property type="entry name" value="sugar_DH"/>
    <property type="match status" value="1"/>
</dbReference>
<organism evidence="9 10">
    <name type="scientific">Alginatibacterium sediminis</name>
    <dbReference type="NCBI Taxonomy" id="2164068"/>
    <lineage>
        <taxon>Bacteria</taxon>
        <taxon>Pseudomonadati</taxon>
        <taxon>Pseudomonadota</taxon>
        <taxon>Gammaproteobacteria</taxon>
        <taxon>Alteromonadales</taxon>
        <taxon>Alteromonadaceae</taxon>
        <taxon>Alginatibacterium</taxon>
    </lineage>
</organism>
<dbReference type="InterPro" id="IPR013149">
    <property type="entry name" value="ADH-like_C"/>
</dbReference>
<dbReference type="InterPro" id="IPR011032">
    <property type="entry name" value="GroES-like_sf"/>
</dbReference>
<reference evidence="9 10" key="1">
    <citation type="submission" date="2018-09" db="EMBL/GenBank/DDBJ databases">
        <authorList>
            <person name="Wang Z."/>
        </authorList>
    </citation>
    <scope>NUCLEOTIDE SEQUENCE [LARGE SCALE GENOMIC DNA]</scope>
    <source>
        <strain evidence="9 10">ALS 81</strain>
    </source>
</reference>
<sequence length="345" mass="37460">MLEVVVAKNRELRVIESVTPIAVNDEVLIQVAFSGLCGSDIPRVFHNGAHYYPVTLGHEFSGTVIALGPKVTELKIGDRIACAPLVPCKNCDVCHQGLYSLCKNYSFVGSRVRGGNAQMVAVPQDSCFKLNEKISFKQGAFFEPVTVGIHPILMAGGCTDKNVVVLGVGTIGLLAVQSAKAMGAKTVTAIDIDETKLDKAKTLGADFVFNSLDTDFIAQLQQLKQIDANQLILETAGTPITVKMAIAMAGPRAQIGLVGTLHQDISMTHSEFEQILRKELSLFGSWMNYSKPYPGEEWRITAQLFAENKIDIESLTQASLAPHEYIEEVIALDGKPSNGKILLEW</sequence>
<dbReference type="PANTHER" id="PTHR43161:SF26">
    <property type="entry name" value="GALACTITOL 1-PHOSPHATE 5-DEHYDROGENASE"/>
    <property type="match status" value="1"/>
</dbReference>
<protein>
    <submittedName>
        <fullName evidence="9">Galactitol-1-phosphate 5-dehydrogenase</fullName>
    </submittedName>
</protein>
<dbReference type="Gene3D" id="3.40.50.720">
    <property type="entry name" value="NAD(P)-binding Rossmann-like Domain"/>
    <property type="match status" value="1"/>
</dbReference>
<dbReference type="InterPro" id="IPR013154">
    <property type="entry name" value="ADH-like_N"/>
</dbReference>
<dbReference type="GO" id="GO:0008270">
    <property type="term" value="F:zinc ion binding"/>
    <property type="evidence" value="ECO:0007669"/>
    <property type="project" value="InterPro"/>
</dbReference>
<dbReference type="PROSITE" id="PS00059">
    <property type="entry name" value="ADH_ZINC"/>
    <property type="match status" value="1"/>
</dbReference>
<evidence type="ECO:0000256" key="1">
    <source>
        <dbReference type="ARBA" id="ARBA00001947"/>
    </source>
</evidence>
<dbReference type="Proteomes" id="UP000286482">
    <property type="component" value="Unassembled WGS sequence"/>
</dbReference>
<dbReference type="AlphaFoldDB" id="A0A420EII8"/>
<proteinExistence type="inferred from homology"/>
<feature type="domain" description="Alcohol dehydrogenase-like N-terminal" evidence="8">
    <location>
        <begin position="25"/>
        <end position="131"/>
    </location>
</feature>
<evidence type="ECO:0000259" key="7">
    <source>
        <dbReference type="Pfam" id="PF00107"/>
    </source>
</evidence>
<dbReference type="Pfam" id="PF00107">
    <property type="entry name" value="ADH_zinc_N"/>
    <property type="match status" value="1"/>
</dbReference>